<keyword evidence="6" id="KW-1133">Transmembrane helix</keyword>
<sequence>MRHPLSLNKSRQILRSSFKLFKSKKLSKLPDTHVRLGKLLEQLEDAIFQQDQELASSLAEEVQQISRGIPLTFSDRALEVIKALLFAATIAFVIRQFWFELYEVPTGSMRPTILEQDRILVSKTTFGLHIPFKEQPWGFNPKSITRGGLVVFTVGNLPIPDSDTKYFGFIPGKKRYIKRCIGKPGDTLYFYGGKIYGVDKDDKPIQFPTEYGLNELYHVPYISFDGSTEITSHENTAEVYFKQMYQPCGKISLPQTSYGQFFHKNSWTDDTPDKLKEPHTTPVSYADLFGIGNYAMVRILTHKQALLLHHIIEQPSSAYLEICHTPNVSYPKPTIHRYGQTLIPAIRPMTALLPLRKEHIHLIRNNLTTSRFVVEDGLAYKYHPFSARQSHSSKIFALSFPDIPNGCYEYCKGQAYKIGFGGIRHKLKSSHPLMQLTDTKVIELFNCGINFNSIFSPNNPKQSPLPNRYAFYNQGNLYIMNAPVFIKNDPSLQKFTELEKHRQSASRNAEPYIAFIDRPILPDLEQDFIEFVKNFGIRVPEDHVLVLGDNYAMSADSREFGFVPVKNLLGAPLWTFWPFGHFNHLASVPAPTTFPGYLVNGIAICLFLGLIGRCYYQRKRRFFRKYN</sequence>
<evidence type="ECO:0000256" key="3">
    <source>
        <dbReference type="ARBA" id="ARBA00013208"/>
    </source>
</evidence>
<comment type="similarity">
    <text evidence="2 6">Belongs to the peptidase S26 family.</text>
</comment>
<dbReference type="Pfam" id="PF10502">
    <property type="entry name" value="Peptidase_S26"/>
    <property type="match status" value="2"/>
</dbReference>
<comment type="subcellular location">
    <subcellularLocation>
        <location evidence="6">Membrane</location>
        <topology evidence="6">Single-pass type II membrane protein</topology>
    </subcellularLocation>
</comment>
<evidence type="ECO:0000259" key="7">
    <source>
        <dbReference type="Pfam" id="PF10502"/>
    </source>
</evidence>
<dbReference type="Gene3D" id="2.10.109.10">
    <property type="entry name" value="Umud Fragment, subunit A"/>
    <property type="match status" value="2"/>
</dbReference>
<dbReference type="PRINTS" id="PR00727">
    <property type="entry name" value="LEADERPTASE"/>
</dbReference>
<dbReference type="EMBL" id="APJW01000002">
    <property type="protein sequence ID" value="EQM62629.1"/>
    <property type="molecule type" value="Genomic_DNA"/>
</dbReference>
<dbReference type="GO" id="GO:0009003">
    <property type="term" value="F:signal peptidase activity"/>
    <property type="evidence" value="ECO:0007669"/>
    <property type="project" value="UniProtKB-EC"/>
</dbReference>
<keyword evidence="6" id="KW-0472">Membrane</keyword>
<evidence type="ECO:0000256" key="6">
    <source>
        <dbReference type="RuleBase" id="RU362042"/>
    </source>
</evidence>
<name>A0ABP2XER9_9CHLA</name>
<feature type="domain" description="Peptidase S26" evidence="7">
    <location>
        <begin position="78"/>
        <end position="199"/>
    </location>
</feature>
<comment type="caution">
    <text evidence="8">The sequence shown here is derived from an EMBL/GenBank/DDBJ whole genome shotgun (WGS) entry which is preliminary data.</text>
</comment>
<dbReference type="InterPro" id="IPR000223">
    <property type="entry name" value="Pept_S26A_signal_pept_1"/>
</dbReference>
<dbReference type="EC" id="3.4.21.89" evidence="3 6"/>
<dbReference type="Proteomes" id="UP000016064">
    <property type="component" value="Unassembled WGS sequence"/>
</dbReference>
<gene>
    <name evidence="8" type="primary">lepB</name>
    <name evidence="8" type="ORF">H359_0712</name>
</gene>
<dbReference type="CDD" id="cd06462">
    <property type="entry name" value="Peptidase_S24_S26"/>
    <property type="match status" value="1"/>
</dbReference>
<evidence type="ECO:0000256" key="2">
    <source>
        <dbReference type="ARBA" id="ARBA00009370"/>
    </source>
</evidence>
<evidence type="ECO:0000313" key="8">
    <source>
        <dbReference type="EMBL" id="EQM62629.1"/>
    </source>
</evidence>
<evidence type="ECO:0000256" key="5">
    <source>
        <dbReference type="ARBA" id="ARBA00022801"/>
    </source>
</evidence>
<evidence type="ECO:0000256" key="1">
    <source>
        <dbReference type="ARBA" id="ARBA00000677"/>
    </source>
</evidence>
<keyword evidence="5 6" id="KW-0378">Hydrolase</keyword>
<protein>
    <recommendedName>
        <fullName evidence="4 6">Signal peptidase I</fullName>
        <ecNumber evidence="3 6">3.4.21.89</ecNumber>
    </recommendedName>
</protein>
<feature type="transmembrane region" description="Helical" evidence="6">
    <location>
        <begin position="597"/>
        <end position="616"/>
    </location>
</feature>
<dbReference type="NCBIfam" id="TIGR02227">
    <property type="entry name" value="sigpep_I_bact"/>
    <property type="match status" value="2"/>
</dbReference>
<dbReference type="SUPFAM" id="SSF51306">
    <property type="entry name" value="LexA/Signal peptidase"/>
    <property type="match status" value="1"/>
</dbReference>
<evidence type="ECO:0000313" key="9">
    <source>
        <dbReference type="Proteomes" id="UP000016064"/>
    </source>
</evidence>
<proteinExistence type="inferred from homology"/>
<comment type="catalytic activity">
    <reaction evidence="1 6">
        <text>Cleavage of hydrophobic, N-terminal signal or leader sequences from secreted and periplasmic proteins.</text>
        <dbReference type="EC" id="3.4.21.89"/>
    </reaction>
</comment>
<keyword evidence="6" id="KW-0645">Protease</keyword>
<dbReference type="RefSeq" id="WP_020370262.1">
    <property type="nucleotide sequence ID" value="NZ_APJW01000002.1"/>
</dbReference>
<keyword evidence="6" id="KW-0812">Transmembrane</keyword>
<organism evidence="8 9">
    <name type="scientific">Chlamydia ibidis 10-1398/6</name>
    <dbReference type="NCBI Taxonomy" id="1046581"/>
    <lineage>
        <taxon>Bacteria</taxon>
        <taxon>Pseudomonadati</taxon>
        <taxon>Chlamydiota</taxon>
        <taxon>Chlamydiia</taxon>
        <taxon>Chlamydiales</taxon>
        <taxon>Chlamydiaceae</taxon>
        <taxon>Chlamydia/Chlamydophila group</taxon>
        <taxon>Chlamydia</taxon>
    </lineage>
</organism>
<dbReference type="InterPro" id="IPR019533">
    <property type="entry name" value="Peptidase_S26"/>
</dbReference>
<dbReference type="CDD" id="cd06530">
    <property type="entry name" value="S26_SPase_I"/>
    <property type="match status" value="1"/>
</dbReference>
<reference evidence="8 9" key="1">
    <citation type="submission" date="2013-07" db="EMBL/GenBank/DDBJ databases">
        <title>Isolation of a new Chlamydia species from the feral Sacred Ibis (Threskiornis aethiopicus): Chlamydia ibidis.</title>
        <authorList>
            <person name="Vorimore F."/>
            <person name="Hsia R.-C."/>
            <person name="Huot-Creasy H."/>
            <person name="Bastian S."/>
            <person name="Deruyter L."/>
            <person name="Passet A."/>
            <person name="Sachse K."/>
            <person name="Bavoil P."/>
            <person name="Myers G."/>
            <person name="Laroucau K."/>
        </authorList>
    </citation>
    <scope>NUCLEOTIDE SEQUENCE [LARGE SCALE GENOMIC DNA]</scope>
    <source>
        <strain evidence="8 9">10-1398/6</strain>
    </source>
</reference>
<feature type="domain" description="Peptidase S26" evidence="7">
    <location>
        <begin position="529"/>
        <end position="577"/>
    </location>
</feature>
<dbReference type="PANTHER" id="PTHR43390">
    <property type="entry name" value="SIGNAL PEPTIDASE I"/>
    <property type="match status" value="1"/>
</dbReference>
<keyword evidence="9" id="KW-1185">Reference proteome</keyword>
<accession>A0ABP2XER9</accession>
<dbReference type="InterPro" id="IPR019758">
    <property type="entry name" value="Pept_S26A_signal_pept_1_CS"/>
</dbReference>
<dbReference type="PROSITE" id="PS00761">
    <property type="entry name" value="SPASE_I_3"/>
    <property type="match status" value="1"/>
</dbReference>
<dbReference type="InterPro" id="IPR036286">
    <property type="entry name" value="LexA/Signal_pep-like_sf"/>
</dbReference>
<evidence type="ECO:0000256" key="4">
    <source>
        <dbReference type="ARBA" id="ARBA00019232"/>
    </source>
</evidence>
<dbReference type="PANTHER" id="PTHR43390:SF1">
    <property type="entry name" value="CHLOROPLAST PROCESSING PEPTIDASE"/>
    <property type="match status" value="1"/>
</dbReference>